<gene>
    <name evidence="2" type="ORF">DFQ07_1887</name>
</gene>
<proteinExistence type="predicted"/>
<evidence type="ECO:0000313" key="3">
    <source>
        <dbReference type="Proteomes" id="UP000295390"/>
    </source>
</evidence>
<feature type="transmembrane region" description="Helical" evidence="1">
    <location>
        <begin position="59"/>
        <end position="79"/>
    </location>
</feature>
<keyword evidence="3" id="KW-1185">Reference proteome</keyword>
<keyword evidence="1" id="KW-1133">Transmembrane helix</keyword>
<keyword evidence="1" id="KW-0472">Membrane</keyword>
<organism evidence="2 3">
    <name type="scientific">Tenacibaculum caenipelagi</name>
    <dbReference type="NCBI Taxonomy" id="1325435"/>
    <lineage>
        <taxon>Bacteria</taxon>
        <taxon>Pseudomonadati</taxon>
        <taxon>Bacteroidota</taxon>
        <taxon>Flavobacteriia</taxon>
        <taxon>Flavobacteriales</taxon>
        <taxon>Flavobacteriaceae</taxon>
        <taxon>Tenacibaculum</taxon>
    </lineage>
</organism>
<evidence type="ECO:0000256" key="1">
    <source>
        <dbReference type="SAM" id="Phobius"/>
    </source>
</evidence>
<keyword evidence="1" id="KW-0812">Transmembrane</keyword>
<dbReference type="RefSeq" id="WP_133536076.1">
    <property type="nucleotide sequence ID" value="NZ_SNYH01000004.1"/>
</dbReference>
<dbReference type="AlphaFoldDB" id="A0A4R6TEQ6"/>
<dbReference type="Proteomes" id="UP000295390">
    <property type="component" value="Unassembled WGS sequence"/>
</dbReference>
<name>A0A4R6TEQ6_9FLAO</name>
<sequence>MNIKKLKIYTLLIHCFIVIGAGHGIGIMGIFDVIGIIQIPEMLKNGIEFDFNGGFEDRLSLVIISSILGKLILIISLFLKNTRTKNLTGLFGLILLWISVYLLSSGNWNYDSLYEIAFWTSTPFLISSMFLIFYIIKNISQNKMNIKLTD</sequence>
<evidence type="ECO:0000313" key="2">
    <source>
        <dbReference type="EMBL" id="TDQ25465.1"/>
    </source>
</evidence>
<dbReference type="EMBL" id="SNYH01000004">
    <property type="protein sequence ID" value="TDQ25465.1"/>
    <property type="molecule type" value="Genomic_DNA"/>
</dbReference>
<feature type="transmembrane region" description="Helical" evidence="1">
    <location>
        <begin position="12"/>
        <end position="39"/>
    </location>
</feature>
<protein>
    <submittedName>
        <fullName evidence="2">Uncharacterized protein</fullName>
    </submittedName>
</protein>
<accession>A0A4R6TEQ6</accession>
<feature type="transmembrane region" description="Helical" evidence="1">
    <location>
        <begin position="86"/>
        <end position="104"/>
    </location>
</feature>
<feature type="transmembrane region" description="Helical" evidence="1">
    <location>
        <begin position="116"/>
        <end position="136"/>
    </location>
</feature>
<reference evidence="2 3" key="1">
    <citation type="submission" date="2019-03" db="EMBL/GenBank/DDBJ databases">
        <title>Genomic Encyclopedia of Type Strains, Phase III (KMG-III): the genomes of soil and plant-associated and newly described type strains.</title>
        <authorList>
            <person name="Whitman W."/>
        </authorList>
    </citation>
    <scope>NUCLEOTIDE SEQUENCE [LARGE SCALE GENOMIC DNA]</scope>
    <source>
        <strain evidence="2 3">CECT 8283</strain>
    </source>
</reference>
<comment type="caution">
    <text evidence="2">The sequence shown here is derived from an EMBL/GenBank/DDBJ whole genome shotgun (WGS) entry which is preliminary data.</text>
</comment>
<dbReference type="OrthoDB" id="1453970at2"/>